<dbReference type="SUPFAM" id="SSF52317">
    <property type="entry name" value="Class I glutamine amidotransferase-like"/>
    <property type="match status" value="1"/>
</dbReference>
<dbReference type="PANTHER" id="PTHR15730:SF5">
    <property type="entry name" value="SI:CH211-210B2.2-RELATED"/>
    <property type="match status" value="1"/>
</dbReference>
<keyword evidence="4" id="KW-1185">Reference proteome</keyword>
<evidence type="ECO:0000256" key="1">
    <source>
        <dbReference type="ARBA" id="ARBA00009770"/>
    </source>
</evidence>
<reference evidence="3" key="2">
    <citation type="submission" date="2025-09" db="UniProtKB">
        <authorList>
            <consortium name="Ensembl"/>
        </authorList>
    </citation>
    <scope>IDENTIFICATION</scope>
</reference>
<dbReference type="Pfam" id="PF17291">
    <property type="entry name" value="M60-like_N"/>
    <property type="match status" value="1"/>
</dbReference>
<evidence type="ECO:0000259" key="2">
    <source>
        <dbReference type="PROSITE" id="PS51723"/>
    </source>
</evidence>
<dbReference type="InterPro" id="IPR031161">
    <property type="entry name" value="Peptidase_M60_dom"/>
</dbReference>
<dbReference type="InterPro" id="IPR035423">
    <property type="entry name" value="M60-like_N"/>
</dbReference>
<dbReference type="InterPro" id="IPR042279">
    <property type="entry name" value="Pep_M60_3"/>
</dbReference>
<dbReference type="Gene3D" id="3.40.390.80">
    <property type="entry name" value="Peptidase M60, enhancin-like domain 2"/>
    <property type="match status" value="1"/>
</dbReference>
<comment type="similarity">
    <text evidence="1">Belongs to the TCAF family.</text>
</comment>
<organism evidence="3 4">
    <name type="scientific">Naja naja</name>
    <name type="common">Indian cobra</name>
    <dbReference type="NCBI Taxonomy" id="35670"/>
    <lineage>
        <taxon>Eukaryota</taxon>
        <taxon>Metazoa</taxon>
        <taxon>Chordata</taxon>
        <taxon>Craniata</taxon>
        <taxon>Vertebrata</taxon>
        <taxon>Euteleostomi</taxon>
        <taxon>Lepidosauria</taxon>
        <taxon>Squamata</taxon>
        <taxon>Bifurcata</taxon>
        <taxon>Unidentata</taxon>
        <taxon>Episquamata</taxon>
        <taxon>Toxicofera</taxon>
        <taxon>Serpentes</taxon>
        <taxon>Colubroidea</taxon>
        <taxon>Elapidae</taxon>
        <taxon>Elapinae</taxon>
        <taxon>Naja</taxon>
    </lineage>
</organism>
<dbReference type="Gene3D" id="2.60.120.1250">
    <property type="entry name" value="Peptidase M60, enhancin-like domain 1"/>
    <property type="match status" value="1"/>
</dbReference>
<dbReference type="OMA" id="FNCFLAA"/>
<accession>A0A8C6XB74</accession>
<dbReference type="PANTHER" id="PTHR15730">
    <property type="entry name" value="EXPERIMENTAL AUTOIMMUNE PROSTATITIS ANTIGEN 2-RELATED"/>
    <property type="match status" value="1"/>
</dbReference>
<name>A0A8C6XB74_NAJNA</name>
<dbReference type="InterPro" id="IPR029062">
    <property type="entry name" value="Class_I_gatase-like"/>
</dbReference>
<dbReference type="InterPro" id="IPR051244">
    <property type="entry name" value="TCAF"/>
</dbReference>
<dbReference type="AlphaFoldDB" id="A0A8C6XB74"/>
<dbReference type="Proteomes" id="UP000694559">
    <property type="component" value="Unplaced"/>
</dbReference>
<evidence type="ECO:0000313" key="4">
    <source>
        <dbReference type="Proteomes" id="UP000694559"/>
    </source>
</evidence>
<dbReference type="PROSITE" id="PS51723">
    <property type="entry name" value="PEPTIDASE_M60"/>
    <property type="match status" value="1"/>
</dbReference>
<proteinExistence type="inferred from homology"/>
<protein>
    <recommendedName>
        <fullName evidence="2">Peptidase M60 domain-containing protein</fullName>
    </recommendedName>
</protein>
<sequence>KGISLPQSTLSGPDCGERKKTSTIKCCSFLVLEAGSEKYHDQLEGILSIDVTGDFNPCELLLTGDQAFPVLVDSKGQVLIAASQYGKGRMVVTAHESMLMLPQFLLFIKNALTWLRPSPTALIGVHRSLDALSKLLLSNGIKVQSDATPGDSLGVFCRDAYENVQADELVEFVKQGGGLLIGGQAWHWSYQHGKEAVLVRFPGNLLTSVAGVYFTGNVGENGVFSVPEKIPRIPLITEHGLDIQRDLQTLLKGVERFNVKGDDLQNEMLPSSLLIHGALAFPVGISDTYHSFLAAAYYGRGRIVVASHEGFLKISSMKTFLLNAITWLSAGKERKVGIGDSLRKLYSMLNQAKIPCELTNFKEGLGIYCCTAYDAKEMKSIHEFVSEGGGLLIGGQSWHWASMNPDSSAIAKYPGNKILNKFGIGITQNSFEVAGNSCPAGEPSEVASTYLFRKALLKFKEHIRNEQILQTPYSLWLQRLAQDIGIFLEIPATNAHPFSSIHEDTLELVQIKGIPEVSVHNPIQADSDQAILLQIASVLYNVLPEFQGLVPSLMPYDPSSYPTASPQNIQVNGSNEGNETWRSTGMYAPPATTVTLLFPPSTLNTKLQVQIGCHADSLVKHEKWKRPPVVTRRFPVQREKMEISSLWGGLLYIIVPENSSLGYFSVTIKGATQAPYFKHGETSIQDWQDTIRHYPAPWAELETENIILTLPSDAVRSHDGIAFLLQTWDQMMRAIAHLAAIPPVFPRPERIVADVQISAGWMHAGYPVMSNVGALPEIIDGRAFYAKGTWGPIHELGHNQQKSGWNFPPHTTEATCNLWSVYVNETVLSISREIAHSDLQPHARKERIKNYIRNGANLDDFEVFTALEPYLQLQEAFGWDPYIHILAKYQTMSNIPHDNRSKMNLWAETFSQEVNRNLGPFFKTWGWPIEDRVSENLAISYPAWAEDPMIQYRHS</sequence>
<evidence type="ECO:0000313" key="3">
    <source>
        <dbReference type="Ensembl" id="ENSNNAP00000011783.1"/>
    </source>
</evidence>
<dbReference type="Gene3D" id="1.10.390.30">
    <property type="entry name" value="Peptidase M60, enhancin-like domain 3"/>
    <property type="match status" value="1"/>
</dbReference>
<dbReference type="GO" id="GO:0044325">
    <property type="term" value="F:transmembrane transporter binding"/>
    <property type="evidence" value="ECO:0007669"/>
    <property type="project" value="TreeGrafter"/>
</dbReference>
<feature type="domain" description="Peptidase M60" evidence="2">
    <location>
        <begin position="579"/>
        <end position="878"/>
    </location>
</feature>
<dbReference type="GO" id="GO:0090314">
    <property type="term" value="P:positive regulation of protein targeting to membrane"/>
    <property type="evidence" value="ECO:0007669"/>
    <property type="project" value="TreeGrafter"/>
</dbReference>
<dbReference type="FunFam" id="3.40.390.80:FF:000001">
    <property type="entry name" value="TRPM8 channel-associated factor 1"/>
    <property type="match status" value="1"/>
</dbReference>
<dbReference type="Pfam" id="PF13402">
    <property type="entry name" value="Peptidase_M60"/>
    <property type="match status" value="1"/>
</dbReference>
<dbReference type="GeneTree" id="ENSGT00390000017365"/>
<dbReference type="Ensembl" id="ENSNNAT00000012323.1">
    <property type="protein sequence ID" value="ENSNNAP00000011783.1"/>
    <property type="gene ID" value="ENSNNAG00000007483.1"/>
</dbReference>
<dbReference type="OrthoDB" id="10260387at2759"/>
<dbReference type="SMART" id="SM01276">
    <property type="entry name" value="M60-like"/>
    <property type="match status" value="1"/>
</dbReference>
<reference evidence="3" key="1">
    <citation type="submission" date="2025-08" db="UniProtKB">
        <authorList>
            <consortium name="Ensembl"/>
        </authorList>
    </citation>
    <scope>IDENTIFICATION</scope>
</reference>
<dbReference type="GO" id="GO:0005886">
    <property type="term" value="C:plasma membrane"/>
    <property type="evidence" value="ECO:0007669"/>
    <property type="project" value="TreeGrafter"/>
</dbReference>